<feature type="compositionally biased region" description="Polar residues" evidence="1">
    <location>
        <begin position="31"/>
        <end position="47"/>
    </location>
</feature>
<dbReference type="AlphaFoldDB" id="A0A1Q8S2A6"/>
<dbReference type="OrthoDB" id="4850701at2759"/>
<accession>A0A1Q8S2A6</accession>
<comment type="caution">
    <text evidence="2">The sequence shown here is derived from an EMBL/GenBank/DDBJ whole genome shotgun (WGS) entry which is preliminary data.</text>
</comment>
<keyword evidence="3" id="KW-1185">Reference proteome</keyword>
<organism evidence="2 3">
    <name type="scientific">Colletotrichum chlorophyti</name>
    <dbReference type="NCBI Taxonomy" id="708187"/>
    <lineage>
        <taxon>Eukaryota</taxon>
        <taxon>Fungi</taxon>
        <taxon>Dikarya</taxon>
        <taxon>Ascomycota</taxon>
        <taxon>Pezizomycotina</taxon>
        <taxon>Sordariomycetes</taxon>
        <taxon>Hypocreomycetidae</taxon>
        <taxon>Glomerellales</taxon>
        <taxon>Glomerellaceae</taxon>
        <taxon>Colletotrichum</taxon>
    </lineage>
</organism>
<dbReference type="Proteomes" id="UP000186583">
    <property type="component" value="Unassembled WGS sequence"/>
</dbReference>
<gene>
    <name evidence="2" type="ORF">CCHL11_04869</name>
</gene>
<evidence type="ECO:0000313" key="2">
    <source>
        <dbReference type="EMBL" id="OLN95589.1"/>
    </source>
</evidence>
<protein>
    <submittedName>
        <fullName evidence="2">Uncharacterized protein</fullName>
    </submittedName>
</protein>
<feature type="region of interest" description="Disordered" evidence="1">
    <location>
        <begin position="75"/>
        <end position="111"/>
    </location>
</feature>
<feature type="region of interest" description="Disordered" evidence="1">
    <location>
        <begin position="31"/>
        <end position="54"/>
    </location>
</feature>
<sequence length="111" mass="11778">MSGMHSTFSSSFTGDKRHSYAVLSALQQSNSISAGNRNNGAEYSQTHAQKDADAASVSSFGSSVSLLKNKLYRSQHSAPNKSASLVARQRAAEHTGDMSPSAYLGPVRNDL</sequence>
<evidence type="ECO:0000256" key="1">
    <source>
        <dbReference type="SAM" id="MobiDB-lite"/>
    </source>
</evidence>
<name>A0A1Q8S2A6_9PEZI</name>
<reference evidence="2 3" key="1">
    <citation type="submission" date="2016-11" db="EMBL/GenBank/DDBJ databases">
        <title>Draft Genome Assembly of Colletotrichum chlorophyti a pathogen of herbaceous plants.</title>
        <authorList>
            <person name="Gan P."/>
            <person name="Narusaka M."/>
            <person name="Tsushima A."/>
            <person name="Narusaka Y."/>
            <person name="Takano Y."/>
            <person name="Shirasu K."/>
        </authorList>
    </citation>
    <scope>NUCLEOTIDE SEQUENCE [LARGE SCALE GENOMIC DNA]</scope>
    <source>
        <strain evidence="2 3">NTL11</strain>
    </source>
</reference>
<dbReference type="EMBL" id="MPGH01000034">
    <property type="protein sequence ID" value="OLN95589.1"/>
    <property type="molecule type" value="Genomic_DNA"/>
</dbReference>
<proteinExistence type="predicted"/>
<evidence type="ECO:0000313" key="3">
    <source>
        <dbReference type="Proteomes" id="UP000186583"/>
    </source>
</evidence>